<dbReference type="InterPro" id="IPR036322">
    <property type="entry name" value="WD40_repeat_dom_sf"/>
</dbReference>
<reference evidence="3" key="3">
    <citation type="submission" date="2022-06" db="UniProtKB">
        <authorList>
            <consortium name="EnsemblMetazoa"/>
        </authorList>
    </citation>
    <scope>IDENTIFICATION</scope>
</reference>
<evidence type="ECO:0000313" key="2">
    <source>
        <dbReference type="EMBL" id="KAF7496717.1"/>
    </source>
</evidence>
<evidence type="ECO:0000313" key="4">
    <source>
        <dbReference type="Proteomes" id="UP000070412"/>
    </source>
</evidence>
<organism evidence="2">
    <name type="scientific">Sarcoptes scabiei</name>
    <name type="common">Itch mite</name>
    <name type="synonym">Acarus scabiei</name>
    <dbReference type="NCBI Taxonomy" id="52283"/>
    <lineage>
        <taxon>Eukaryota</taxon>
        <taxon>Metazoa</taxon>
        <taxon>Ecdysozoa</taxon>
        <taxon>Arthropoda</taxon>
        <taxon>Chelicerata</taxon>
        <taxon>Arachnida</taxon>
        <taxon>Acari</taxon>
        <taxon>Acariformes</taxon>
        <taxon>Sarcoptiformes</taxon>
        <taxon>Astigmata</taxon>
        <taxon>Psoroptidia</taxon>
        <taxon>Sarcoptoidea</taxon>
        <taxon>Sarcoptidae</taxon>
        <taxon>Sarcoptinae</taxon>
        <taxon>Sarcoptes</taxon>
    </lineage>
</organism>
<accession>A0A834RII3</accession>
<evidence type="ECO:0000313" key="3">
    <source>
        <dbReference type="EnsemblMetazoa" id="KAF7496717.1"/>
    </source>
</evidence>
<dbReference type="AlphaFoldDB" id="A0A834RII3"/>
<keyword evidence="1" id="KW-0732">Signal</keyword>
<gene>
    <name evidence="2" type="ORF">SSS_7906</name>
</gene>
<keyword evidence="4" id="KW-1185">Reference proteome</keyword>
<sequence>MILLVLILGKTMWNTLSDEFDNDHFSGSSATTSTSNQCSNEFQFEANHLSDQVQSSLLRTNRSNYRSRLQYTCMDICAIERMDYLALGTNTGSVYVYTRIDSIWIHYCTIIAEELVGFISFLHFFNMKILSYDDEDCDETNTFSSMPSTIISPLNNRSQSKNFDRRESHFDLFLSIGTMKGHLIIVQLNLCQTLRSESAKTSFSKTSQCCETAEHFSDSKESRTNLDEIRSSTYRTVFRSCSFTNDLINLIYFDGFNRLFIADQTGKLFVFGDLRTTLSKWPIDYQNSSNLFVDASLLINLNGVSIFQFDACEDFLVFSTTQSKVYLFDFANKKCFPLGKKSTKQLSTNNRNRYLFLSGVCIEAKSTGARTLQSDTQRQDESIYPIMNGVWNRKFLSPDQNVEFGR</sequence>
<dbReference type="Proteomes" id="UP000070412">
    <property type="component" value="Unassembled WGS sequence"/>
</dbReference>
<dbReference type="EnsemblMetazoa" id="SSS_7906s_mrna">
    <property type="protein sequence ID" value="KAF7496717.1"/>
    <property type="gene ID" value="SSS_7906"/>
</dbReference>
<dbReference type="EMBL" id="WVUK01000001">
    <property type="protein sequence ID" value="KAF7496717.1"/>
    <property type="molecule type" value="Genomic_DNA"/>
</dbReference>
<dbReference type="SUPFAM" id="SSF50978">
    <property type="entry name" value="WD40 repeat-like"/>
    <property type="match status" value="1"/>
</dbReference>
<dbReference type="OrthoDB" id="10686070at2759"/>
<feature type="signal peptide" evidence="1">
    <location>
        <begin position="1"/>
        <end position="17"/>
    </location>
</feature>
<feature type="chain" id="PRO_5038316165" evidence="1">
    <location>
        <begin position="18"/>
        <end position="406"/>
    </location>
</feature>
<evidence type="ECO:0000256" key="1">
    <source>
        <dbReference type="SAM" id="SignalP"/>
    </source>
</evidence>
<reference evidence="4" key="1">
    <citation type="journal article" date="2020" name="PLoS Negl. Trop. Dis.">
        <title>High-quality nuclear genome for Sarcoptes scabiei-A critical resource for a neglected parasite.</title>
        <authorList>
            <person name="Korhonen P.K."/>
            <person name="Gasser R.B."/>
            <person name="Ma G."/>
            <person name="Wang T."/>
            <person name="Stroehlein A.J."/>
            <person name="Young N.D."/>
            <person name="Ang C.S."/>
            <person name="Fernando D.D."/>
            <person name="Lu H.C."/>
            <person name="Taylor S."/>
            <person name="Reynolds S.L."/>
            <person name="Mofiz E."/>
            <person name="Najaraj S.H."/>
            <person name="Gowda H."/>
            <person name="Madugundu A."/>
            <person name="Renuse S."/>
            <person name="Holt D."/>
            <person name="Pandey A."/>
            <person name="Papenfuss A.T."/>
            <person name="Fischer K."/>
        </authorList>
    </citation>
    <scope>NUCLEOTIDE SEQUENCE [LARGE SCALE GENOMIC DNA]</scope>
</reference>
<reference evidence="2" key="2">
    <citation type="submission" date="2020-01" db="EMBL/GenBank/DDBJ databases">
        <authorList>
            <person name="Korhonen P.K.K."/>
            <person name="Guangxu M.G."/>
            <person name="Wang T.W."/>
            <person name="Stroehlein A.J.S."/>
            <person name="Young N.D."/>
            <person name="Ang C.-S.A."/>
            <person name="Fernando D.W.F."/>
            <person name="Lu H.L."/>
            <person name="Taylor S.T."/>
            <person name="Ehtesham M.E.M."/>
            <person name="Najaraj S.H.N."/>
            <person name="Harsha G.H.G."/>
            <person name="Madugundu A.M."/>
            <person name="Renuse S.R."/>
            <person name="Holt D.H."/>
            <person name="Pandey A.P."/>
            <person name="Papenfuss A.P."/>
            <person name="Gasser R.B.G."/>
            <person name="Fischer K.F."/>
        </authorList>
    </citation>
    <scope>NUCLEOTIDE SEQUENCE</scope>
    <source>
        <strain evidence="2">SSS_KF_BRIS2020</strain>
    </source>
</reference>
<name>A0A834RII3_SARSC</name>
<proteinExistence type="predicted"/>
<protein>
    <submittedName>
        <fullName evidence="2 3">Uncharacterized protein</fullName>
    </submittedName>
</protein>